<sequence>MALPSPSGSRPSRRTTVVVRRFGFVLVARFPFTASRAATRAWRARSAPLSSAVMR</sequence>
<keyword evidence="2" id="KW-1185">Reference proteome</keyword>
<dbReference type="GeneID" id="93760367"/>
<accession>A0ABZ1QTB1</accession>
<dbReference type="EMBL" id="CP108038">
    <property type="protein sequence ID" value="WUN85532.1"/>
    <property type="molecule type" value="Genomic_DNA"/>
</dbReference>
<protein>
    <submittedName>
        <fullName evidence="1">Uncharacterized protein</fullName>
    </submittedName>
</protein>
<dbReference type="RefSeq" id="WP_328734237.1">
    <property type="nucleotide sequence ID" value="NZ_CP108038.1"/>
</dbReference>
<organism evidence="1 2">
    <name type="scientific">Streptomyces bobili</name>
    <dbReference type="NCBI Taxonomy" id="67280"/>
    <lineage>
        <taxon>Bacteria</taxon>
        <taxon>Bacillati</taxon>
        <taxon>Actinomycetota</taxon>
        <taxon>Actinomycetes</taxon>
        <taxon>Kitasatosporales</taxon>
        <taxon>Streptomycetaceae</taxon>
        <taxon>Streptomyces</taxon>
    </lineage>
</organism>
<evidence type="ECO:0000313" key="1">
    <source>
        <dbReference type="EMBL" id="WUN85532.1"/>
    </source>
</evidence>
<evidence type="ECO:0000313" key="2">
    <source>
        <dbReference type="Proteomes" id="UP001432071"/>
    </source>
</evidence>
<proteinExistence type="predicted"/>
<dbReference type="Proteomes" id="UP001432071">
    <property type="component" value="Chromosome"/>
</dbReference>
<reference evidence="1" key="1">
    <citation type="submission" date="2022-10" db="EMBL/GenBank/DDBJ databases">
        <title>The complete genomes of actinobacterial strains from the NBC collection.</title>
        <authorList>
            <person name="Joergensen T.S."/>
            <person name="Alvarez Arevalo M."/>
            <person name="Sterndorff E.B."/>
            <person name="Faurdal D."/>
            <person name="Vuksanovic O."/>
            <person name="Mourched A.-S."/>
            <person name="Charusanti P."/>
            <person name="Shaw S."/>
            <person name="Blin K."/>
            <person name="Weber T."/>
        </authorList>
    </citation>
    <scope>NUCLEOTIDE SEQUENCE</scope>
    <source>
        <strain evidence="1">NBC_00302</strain>
    </source>
</reference>
<gene>
    <name evidence="1" type="ORF">OHT53_05350</name>
</gene>
<name>A0ABZ1QTB1_9ACTN</name>